<dbReference type="AlphaFoldDB" id="A0A367L6G4"/>
<organism evidence="1 2">
    <name type="scientific">Ophiocordyceps polyrhachis-furcata BCC 54312</name>
    <dbReference type="NCBI Taxonomy" id="1330021"/>
    <lineage>
        <taxon>Eukaryota</taxon>
        <taxon>Fungi</taxon>
        <taxon>Dikarya</taxon>
        <taxon>Ascomycota</taxon>
        <taxon>Pezizomycotina</taxon>
        <taxon>Sordariomycetes</taxon>
        <taxon>Hypocreomycetidae</taxon>
        <taxon>Hypocreales</taxon>
        <taxon>Ophiocordycipitaceae</taxon>
        <taxon>Ophiocordyceps</taxon>
    </lineage>
</organism>
<evidence type="ECO:0000313" key="2">
    <source>
        <dbReference type="Proteomes" id="UP000253664"/>
    </source>
</evidence>
<name>A0A367L6G4_9HYPO</name>
<comment type="caution">
    <text evidence="1">The sequence shown here is derived from an EMBL/GenBank/DDBJ whole genome shotgun (WGS) entry which is preliminary data.</text>
</comment>
<sequence length="102" mass="11343">MVVVVAVSRAGRVRAAMFRHGDAGGREQGKQRIASLHASRLCMPAYQVVSRDIGIQEMTNGHGVAGIMSHGIGSFVSQLHLCRRFWSVLDEMKCLAHHRYQR</sequence>
<reference evidence="1 2" key="1">
    <citation type="journal article" date="2015" name="BMC Genomics">
        <title>Insights from the genome of Ophiocordyceps polyrhachis-furcata to pathogenicity and host specificity in insect fungi.</title>
        <authorList>
            <person name="Wichadakul D."/>
            <person name="Kobmoo N."/>
            <person name="Ingsriswang S."/>
            <person name="Tangphatsornruang S."/>
            <person name="Chantasingh D."/>
            <person name="Luangsa-ard J.J."/>
            <person name="Eurwilaichitr L."/>
        </authorList>
    </citation>
    <scope>NUCLEOTIDE SEQUENCE [LARGE SCALE GENOMIC DNA]</scope>
    <source>
        <strain evidence="1 2">BCC 54312</strain>
    </source>
</reference>
<accession>A0A367L6G4</accession>
<dbReference type="EMBL" id="LKCN02000013">
    <property type="protein sequence ID" value="RCI10020.1"/>
    <property type="molecule type" value="Genomic_DNA"/>
</dbReference>
<proteinExistence type="predicted"/>
<keyword evidence="2" id="KW-1185">Reference proteome</keyword>
<evidence type="ECO:0000313" key="1">
    <source>
        <dbReference type="EMBL" id="RCI10020.1"/>
    </source>
</evidence>
<gene>
    <name evidence="1" type="ORF">L249_8565</name>
</gene>
<protein>
    <submittedName>
        <fullName evidence="1">Uncharacterized protein</fullName>
    </submittedName>
</protein>
<dbReference type="Proteomes" id="UP000253664">
    <property type="component" value="Unassembled WGS sequence"/>
</dbReference>